<dbReference type="AlphaFoldDB" id="A0A6A3B8L5"/>
<dbReference type="InterPro" id="IPR002109">
    <property type="entry name" value="Glutaredoxin"/>
</dbReference>
<sequence length="248" mass="27153">MWRPWDNTKKPLPIHHTSSPFSCSSFKDIQRICTEDSSPPLSSPAAAKRSANVFHRVRLANSLFRSLAPDRTGPNGKTPDSVSVRPISIPGADKRIVVYSTSLLVVRSTFEDCKTVRSILQGFRVSIDERDLSMDSSFLKELRGILGQSKLSLPRVSSEGDTWAAQRRSNSCTRRGSSRSWWKDCPMLSPVLATFAAVIGSSCATNVTAAVDCTPKNLGSRLVRPVMKMVSSGALLALLYPSSTFFSL</sequence>
<protein>
    <submittedName>
        <fullName evidence="2">LRR receptor-like serine/threonine-protein kinase</fullName>
    </submittedName>
</protein>
<comment type="caution">
    <text evidence="2">The sequence shown here is derived from an EMBL/GenBank/DDBJ whole genome shotgun (WGS) entry which is preliminary data.</text>
</comment>
<reference evidence="2" key="1">
    <citation type="submission" date="2019-09" db="EMBL/GenBank/DDBJ databases">
        <title>Draft genome information of white flower Hibiscus syriacus.</title>
        <authorList>
            <person name="Kim Y.-M."/>
        </authorList>
    </citation>
    <scope>NUCLEOTIDE SEQUENCE [LARGE SCALE GENOMIC DNA]</scope>
    <source>
        <strain evidence="2">YM2019G1</strain>
    </source>
</reference>
<dbReference type="PANTHER" id="PTHR45669:SF26">
    <property type="entry name" value="GLUTAREDOXIN DOMAIN-CONTAINING PROTEIN"/>
    <property type="match status" value="1"/>
</dbReference>
<dbReference type="InterPro" id="IPR036249">
    <property type="entry name" value="Thioredoxin-like_sf"/>
</dbReference>
<dbReference type="EMBL" id="VEPZ02000911">
    <property type="protein sequence ID" value="KAE8711542.1"/>
    <property type="molecule type" value="Genomic_DNA"/>
</dbReference>
<dbReference type="GO" id="GO:0016301">
    <property type="term" value="F:kinase activity"/>
    <property type="evidence" value="ECO:0007669"/>
    <property type="project" value="UniProtKB-KW"/>
</dbReference>
<dbReference type="SUPFAM" id="SSF52833">
    <property type="entry name" value="Thioredoxin-like"/>
    <property type="match status" value="1"/>
</dbReference>
<feature type="domain" description="Glutaredoxin" evidence="1">
    <location>
        <begin position="96"/>
        <end position="150"/>
    </location>
</feature>
<gene>
    <name evidence="2" type="ORF">F3Y22_tig00110287pilonHSYRG00058</name>
</gene>
<dbReference type="Proteomes" id="UP000436088">
    <property type="component" value="Unassembled WGS sequence"/>
</dbReference>
<dbReference type="Pfam" id="PF00462">
    <property type="entry name" value="Glutaredoxin"/>
    <property type="match status" value="1"/>
</dbReference>
<evidence type="ECO:0000313" key="2">
    <source>
        <dbReference type="EMBL" id="KAE8711542.1"/>
    </source>
</evidence>
<proteinExistence type="predicted"/>
<evidence type="ECO:0000259" key="1">
    <source>
        <dbReference type="Pfam" id="PF00462"/>
    </source>
</evidence>
<keyword evidence="3" id="KW-1185">Reference proteome</keyword>
<organism evidence="2 3">
    <name type="scientific">Hibiscus syriacus</name>
    <name type="common">Rose of Sharon</name>
    <dbReference type="NCBI Taxonomy" id="106335"/>
    <lineage>
        <taxon>Eukaryota</taxon>
        <taxon>Viridiplantae</taxon>
        <taxon>Streptophyta</taxon>
        <taxon>Embryophyta</taxon>
        <taxon>Tracheophyta</taxon>
        <taxon>Spermatophyta</taxon>
        <taxon>Magnoliopsida</taxon>
        <taxon>eudicotyledons</taxon>
        <taxon>Gunneridae</taxon>
        <taxon>Pentapetalae</taxon>
        <taxon>rosids</taxon>
        <taxon>malvids</taxon>
        <taxon>Malvales</taxon>
        <taxon>Malvaceae</taxon>
        <taxon>Malvoideae</taxon>
        <taxon>Hibiscus</taxon>
    </lineage>
</organism>
<dbReference type="PANTHER" id="PTHR45669">
    <property type="entry name" value="GLUTAREDOXIN DOMAIN-CONTAINING CYSTEINE-RICH PROTEIN CG12206-RELATED"/>
    <property type="match status" value="1"/>
</dbReference>
<evidence type="ECO:0000313" key="3">
    <source>
        <dbReference type="Proteomes" id="UP000436088"/>
    </source>
</evidence>
<name>A0A6A3B8L5_HIBSY</name>
<dbReference type="PROSITE" id="PS51354">
    <property type="entry name" value="GLUTAREDOXIN_2"/>
    <property type="match status" value="1"/>
</dbReference>
<accession>A0A6A3B8L5</accession>
<dbReference type="Gene3D" id="3.40.30.10">
    <property type="entry name" value="Glutaredoxin"/>
    <property type="match status" value="1"/>
</dbReference>